<evidence type="ECO:0000313" key="6">
    <source>
        <dbReference type="Proteomes" id="UP001060123"/>
    </source>
</evidence>
<evidence type="ECO:0000313" key="4">
    <source>
        <dbReference type="Proteomes" id="UP000232164"/>
    </source>
</evidence>
<evidence type="ECO:0000313" key="2">
    <source>
        <dbReference type="EMBL" id="TCU15299.1"/>
    </source>
</evidence>
<dbReference type="AlphaFoldDB" id="A0A2N0D7C8"/>
<gene>
    <name evidence="1" type="ORF">CWR43_17830</name>
    <name evidence="2" type="ORF">EV132_107199</name>
    <name evidence="3" type="ORF">N2599_25080</name>
</gene>
<sequence>MDTYSVNAKPAQYAERLRDCRASFEPMFLEIIKEGQKRGFKPAEVAMAIADAADDMILELAAKLDTAH</sequence>
<dbReference type="EMBL" id="CP104144">
    <property type="protein sequence ID" value="UWU18505.1"/>
    <property type="molecule type" value="Genomic_DNA"/>
</dbReference>
<organism evidence="1 4">
    <name type="scientific">Rhizobium sullae</name>
    <name type="common">Rhizobium hedysari</name>
    <dbReference type="NCBI Taxonomy" id="50338"/>
    <lineage>
        <taxon>Bacteria</taxon>
        <taxon>Pseudomonadati</taxon>
        <taxon>Pseudomonadota</taxon>
        <taxon>Alphaproteobacteria</taxon>
        <taxon>Hyphomicrobiales</taxon>
        <taxon>Rhizobiaceae</taxon>
        <taxon>Rhizobium/Agrobacterium group</taxon>
        <taxon>Rhizobium</taxon>
    </lineage>
</organism>
<reference evidence="1 4" key="1">
    <citation type="submission" date="2017-11" db="EMBL/GenBank/DDBJ databases">
        <authorList>
            <person name="Han C.G."/>
        </authorList>
    </citation>
    <scope>NUCLEOTIDE SEQUENCE [LARGE SCALE GENOMIC DNA]</scope>
    <source>
        <strain evidence="1 4">HCNT1</strain>
    </source>
</reference>
<dbReference type="EMBL" id="SMBH01000007">
    <property type="protein sequence ID" value="TCU15299.1"/>
    <property type="molecule type" value="Genomic_DNA"/>
</dbReference>
<keyword evidence="3" id="KW-0614">Plasmid</keyword>
<evidence type="ECO:0000313" key="1">
    <source>
        <dbReference type="EMBL" id="PKA41998.1"/>
    </source>
</evidence>
<dbReference type="RefSeq" id="WP_027511671.1">
    <property type="nucleotide sequence ID" value="NZ_CP104144.1"/>
</dbReference>
<reference evidence="1 4" key="2">
    <citation type="submission" date="2017-12" db="EMBL/GenBank/DDBJ databases">
        <title>Genome sequence of Rhizobium sullae HCNT1 isolated from Sulla coronaria nodules and featuring peculiar denitrification phenotypes.</title>
        <authorList>
            <person name="De Diego-Diaz B."/>
            <person name="Treu L."/>
            <person name="Campanaro S."/>
            <person name="Da Silva Duarte V."/>
            <person name="Basaglia M."/>
            <person name="Favaro L."/>
            <person name="Casella S."/>
            <person name="Squartini A."/>
        </authorList>
    </citation>
    <scope>NUCLEOTIDE SEQUENCE [LARGE SCALE GENOMIC DNA]</scope>
    <source>
        <strain evidence="1 4">HCNT1</strain>
    </source>
</reference>
<accession>A0A2N0D7C8</accession>
<reference evidence="2 5" key="3">
    <citation type="submission" date="2019-03" db="EMBL/GenBank/DDBJ databases">
        <title>Genomic Encyclopedia of Type Strains, Phase IV (KMG-V): Genome sequencing to study the core and pangenomes of soil and plant-associated prokaryotes.</title>
        <authorList>
            <person name="Whitman W."/>
        </authorList>
    </citation>
    <scope>NUCLEOTIDE SEQUENCE [LARGE SCALE GENOMIC DNA]</scope>
    <source>
        <strain evidence="2 5">Hc14</strain>
    </source>
</reference>
<evidence type="ECO:0000313" key="3">
    <source>
        <dbReference type="EMBL" id="UWU18505.1"/>
    </source>
</evidence>
<keyword evidence="6" id="KW-1185">Reference proteome</keyword>
<protein>
    <submittedName>
        <fullName evidence="1">Uncharacterized protein</fullName>
    </submittedName>
</protein>
<dbReference type="Proteomes" id="UP001060123">
    <property type="component" value="Plasmid pWSM1592_1"/>
</dbReference>
<evidence type="ECO:0000313" key="5">
    <source>
        <dbReference type="Proteomes" id="UP000294576"/>
    </source>
</evidence>
<reference evidence="3" key="4">
    <citation type="submission" date="2022-09" db="EMBL/GenBank/DDBJ databases">
        <title>Australian commercial rhizobial inoculants.</title>
        <authorList>
            <person name="Kohlmeier M.G."/>
            <person name="O'Hara G.W."/>
            <person name="Colombi E."/>
            <person name="Ramsay J.P."/>
            <person name="Terpolilli J."/>
        </authorList>
    </citation>
    <scope>NUCLEOTIDE SEQUENCE</scope>
    <source>
        <strain evidence="3">WSM1592</strain>
        <plasmid evidence="3">pWSM1592_1</plasmid>
    </source>
</reference>
<name>A0A2N0D7C8_RHISU</name>
<dbReference type="Proteomes" id="UP000294576">
    <property type="component" value="Unassembled WGS sequence"/>
</dbReference>
<proteinExistence type="predicted"/>
<geneLocation type="plasmid" evidence="3 6">
    <name>pWSM1592_1</name>
</geneLocation>
<dbReference type="EMBL" id="PIQN01000014">
    <property type="protein sequence ID" value="PKA41998.1"/>
    <property type="molecule type" value="Genomic_DNA"/>
</dbReference>
<dbReference type="Proteomes" id="UP000232164">
    <property type="component" value="Unassembled WGS sequence"/>
</dbReference>